<dbReference type="OrthoDB" id="10248487at2759"/>
<dbReference type="GO" id="GO:0007018">
    <property type="term" value="P:microtubule-based movement"/>
    <property type="evidence" value="ECO:0007669"/>
    <property type="project" value="TreeGrafter"/>
</dbReference>
<proteinExistence type="inferred from homology"/>
<dbReference type="PANTHER" id="PTHR21255:SF65">
    <property type="entry name" value="TCTEX1 DOMAIN-CONTAINING PROTEIN 2"/>
    <property type="match status" value="1"/>
</dbReference>
<dbReference type="InterPro" id="IPR005334">
    <property type="entry name" value="Tctex-1-like"/>
</dbReference>
<feature type="region of interest" description="Disordered" evidence="2">
    <location>
        <begin position="1"/>
        <end position="145"/>
    </location>
</feature>
<feature type="compositionally biased region" description="Basic and acidic residues" evidence="2">
    <location>
        <begin position="1"/>
        <end position="12"/>
    </location>
</feature>
<accession>A0A8S3SBZ7</accession>
<dbReference type="GO" id="GO:0005737">
    <property type="term" value="C:cytoplasm"/>
    <property type="evidence" value="ECO:0007669"/>
    <property type="project" value="TreeGrafter"/>
</dbReference>
<dbReference type="AlphaFoldDB" id="A0A8S3SBZ7"/>
<dbReference type="EMBL" id="CAJPWZ010001500">
    <property type="protein sequence ID" value="CAG2216994.1"/>
    <property type="molecule type" value="Genomic_DNA"/>
</dbReference>
<evidence type="ECO:0000256" key="1">
    <source>
        <dbReference type="ARBA" id="ARBA00005361"/>
    </source>
</evidence>
<dbReference type="GO" id="GO:0005868">
    <property type="term" value="C:cytoplasmic dynein complex"/>
    <property type="evidence" value="ECO:0007669"/>
    <property type="project" value="TreeGrafter"/>
</dbReference>
<sequence>MKDKHDQKDPTGHKSGHGGSDKTEKSSHHHEKHHTSSDKQHAHSDKQHAHSDKTHAHSDKHHAHSDKHHAHSDKHHDKHHSHHDKHHALKGATINATSANSSHPMRHRSKSFTRKDTAHSIGHGSVKGHGHKDHDRGSVASTGDLQPEVKYENTYKMLPDYRFLDSQVKQIMLDVFEENVKDNFYDNSSMGQKCKLASEIIKEKVKSLNMQRFKFICHVLAVQRADQSMVITSRCLWDQRFDNSSTVTVKRGDYSVIGMVFAVYAE</sequence>
<evidence type="ECO:0000313" key="3">
    <source>
        <dbReference type="EMBL" id="CAG2216994.1"/>
    </source>
</evidence>
<organism evidence="3 4">
    <name type="scientific">Mytilus edulis</name>
    <name type="common">Blue mussel</name>
    <dbReference type="NCBI Taxonomy" id="6550"/>
    <lineage>
        <taxon>Eukaryota</taxon>
        <taxon>Metazoa</taxon>
        <taxon>Spiralia</taxon>
        <taxon>Lophotrochozoa</taxon>
        <taxon>Mollusca</taxon>
        <taxon>Bivalvia</taxon>
        <taxon>Autobranchia</taxon>
        <taxon>Pteriomorphia</taxon>
        <taxon>Mytilida</taxon>
        <taxon>Mytiloidea</taxon>
        <taxon>Mytilidae</taxon>
        <taxon>Mytilinae</taxon>
        <taxon>Mytilus</taxon>
    </lineage>
</organism>
<gene>
    <name evidence="3" type="ORF">MEDL_30745</name>
</gene>
<evidence type="ECO:0000256" key="2">
    <source>
        <dbReference type="SAM" id="MobiDB-lite"/>
    </source>
</evidence>
<dbReference type="Pfam" id="PF03645">
    <property type="entry name" value="Tctex-1"/>
    <property type="match status" value="1"/>
</dbReference>
<dbReference type="Gene3D" id="3.30.1140.40">
    <property type="entry name" value="Tctex-1"/>
    <property type="match status" value="1"/>
</dbReference>
<dbReference type="PANTHER" id="PTHR21255">
    <property type="entry name" value="T-COMPLEX-ASSOCIATED-TESTIS-EXPRESSED 1/ DYNEIN LIGHT CHAIN"/>
    <property type="match status" value="1"/>
</dbReference>
<feature type="compositionally biased region" description="Basic residues" evidence="2">
    <location>
        <begin position="58"/>
        <end position="89"/>
    </location>
</feature>
<dbReference type="CDD" id="cd21451">
    <property type="entry name" value="DLC-like_TCTEX1D"/>
    <property type="match status" value="1"/>
</dbReference>
<feature type="compositionally biased region" description="Basic and acidic residues" evidence="2">
    <location>
        <begin position="34"/>
        <end position="57"/>
    </location>
</feature>
<dbReference type="Proteomes" id="UP000683360">
    <property type="component" value="Unassembled WGS sequence"/>
</dbReference>
<dbReference type="GO" id="GO:0045505">
    <property type="term" value="F:dynein intermediate chain binding"/>
    <property type="evidence" value="ECO:0007669"/>
    <property type="project" value="TreeGrafter"/>
</dbReference>
<name>A0A8S3SBZ7_MYTED</name>
<reference evidence="3" key="1">
    <citation type="submission" date="2021-03" db="EMBL/GenBank/DDBJ databases">
        <authorList>
            <person name="Bekaert M."/>
        </authorList>
    </citation>
    <scope>NUCLEOTIDE SEQUENCE</scope>
</reference>
<evidence type="ECO:0000313" key="4">
    <source>
        <dbReference type="Proteomes" id="UP000683360"/>
    </source>
</evidence>
<feature type="compositionally biased region" description="Polar residues" evidence="2">
    <location>
        <begin position="94"/>
        <end position="103"/>
    </location>
</feature>
<dbReference type="InterPro" id="IPR038586">
    <property type="entry name" value="Tctex-1-like_sf"/>
</dbReference>
<comment type="similarity">
    <text evidence="1">Belongs to the dynein light chain Tctex-type family.</text>
</comment>
<protein>
    <submittedName>
        <fullName evidence="3">Uncharacterized protein</fullName>
    </submittedName>
</protein>
<keyword evidence="4" id="KW-1185">Reference proteome</keyword>
<comment type="caution">
    <text evidence="3">The sequence shown here is derived from an EMBL/GenBank/DDBJ whole genome shotgun (WGS) entry which is preliminary data.</text>
</comment>